<feature type="region of interest" description="Disordered" evidence="3">
    <location>
        <begin position="1669"/>
        <end position="1759"/>
    </location>
</feature>
<dbReference type="SUPFAM" id="SSF53167">
    <property type="entry name" value="Purine and uridine phosphorylases"/>
    <property type="match status" value="1"/>
</dbReference>
<organism evidence="5 6">
    <name type="scientific">Trichoderma gamsii</name>
    <dbReference type="NCBI Taxonomy" id="398673"/>
    <lineage>
        <taxon>Eukaryota</taxon>
        <taxon>Fungi</taxon>
        <taxon>Dikarya</taxon>
        <taxon>Ascomycota</taxon>
        <taxon>Pezizomycotina</taxon>
        <taxon>Sordariomycetes</taxon>
        <taxon>Hypocreomycetidae</taxon>
        <taxon>Hypocreales</taxon>
        <taxon>Hypocreaceae</taxon>
        <taxon>Trichoderma</taxon>
    </lineage>
</organism>
<keyword evidence="1" id="KW-0677">Repeat</keyword>
<proteinExistence type="predicted"/>
<protein>
    <recommendedName>
        <fullName evidence="4">Nephrocystin 3-like N-terminal domain-containing protein</fullName>
    </recommendedName>
</protein>
<dbReference type="EMBL" id="JPDN02000010">
    <property type="protein sequence ID" value="PON27454.1"/>
    <property type="molecule type" value="Genomic_DNA"/>
</dbReference>
<feature type="compositionally biased region" description="Polar residues" evidence="3">
    <location>
        <begin position="1694"/>
        <end position="1703"/>
    </location>
</feature>
<feature type="repeat" description="ANK" evidence="2">
    <location>
        <begin position="1039"/>
        <end position="1072"/>
    </location>
</feature>
<dbReference type="SUPFAM" id="SSF48403">
    <property type="entry name" value="Ankyrin repeat"/>
    <property type="match status" value="1"/>
</dbReference>
<feature type="compositionally biased region" description="Basic and acidic residues" evidence="3">
    <location>
        <begin position="1669"/>
        <end position="1680"/>
    </location>
</feature>
<dbReference type="GeneID" id="29983938"/>
<keyword evidence="6" id="KW-1185">Reference proteome</keyword>
<dbReference type="Gene3D" id="3.40.50.300">
    <property type="entry name" value="P-loop containing nucleotide triphosphate hydrolases"/>
    <property type="match status" value="1"/>
</dbReference>
<feature type="compositionally biased region" description="Polar residues" evidence="3">
    <location>
        <begin position="1726"/>
        <end position="1740"/>
    </location>
</feature>
<dbReference type="PROSITE" id="PS50297">
    <property type="entry name" value="ANK_REP_REGION"/>
    <property type="match status" value="1"/>
</dbReference>
<dbReference type="InterPro" id="IPR036770">
    <property type="entry name" value="Ankyrin_rpt-contain_sf"/>
</dbReference>
<dbReference type="Pfam" id="PF12796">
    <property type="entry name" value="Ank_2"/>
    <property type="match status" value="1"/>
</dbReference>
<dbReference type="InterPro" id="IPR027417">
    <property type="entry name" value="P-loop_NTPase"/>
</dbReference>
<gene>
    <name evidence="5" type="ORF">TGAM01_v203835</name>
</gene>
<dbReference type="PANTHER" id="PTHR10039">
    <property type="entry name" value="AMELOGENIN"/>
    <property type="match status" value="1"/>
</dbReference>
<evidence type="ECO:0000256" key="3">
    <source>
        <dbReference type="SAM" id="MobiDB-lite"/>
    </source>
</evidence>
<dbReference type="InterPro" id="IPR056884">
    <property type="entry name" value="NPHP3-like_N"/>
</dbReference>
<accession>A0A2P4ZT43</accession>
<dbReference type="Pfam" id="PF24883">
    <property type="entry name" value="NPHP3_N"/>
    <property type="match status" value="1"/>
</dbReference>
<feature type="region of interest" description="Disordered" evidence="3">
    <location>
        <begin position="325"/>
        <end position="359"/>
    </location>
</feature>
<dbReference type="InterPro" id="IPR035994">
    <property type="entry name" value="Nucleoside_phosphorylase_sf"/>
</dbReference>
<dbReference type="PANTHER" id="PTHR10039:SF5">
    <property type="entry name" value="NACHT DOMAIN-CONTAINING PROTEIN"/>
    <property type="match status" value="1"/>
</dbReference>
<feature type="compositionally biased region" description="Low complexity" evidence="3">
    <location>
        <begin position="1706"/>
        <end position="1725"/>
    </location>
</feature>
<evidence type="ECO:0000256" key="2">
    <source>
        <dbReference type="PROSITE-ProRule" id="PRU00023"/>
    </source>
</evidence>
<name>A0A2P4ZT43_9HYPO</name>
<feature type="compositionally biased region" description="Basic and acidic residues" evidence="3">
    <location>
        <begin position="329"/>
        <end position="342"/>
    </location>
</feature>
<evidence type="ECO:0000256" key="1">
    <source>
        <dbReference type="ARBA" id="ARBA00022737"/>
    </source>
</evidence>
<dbReference type="InterPro" id="IPR002110">
    <property type="entry name" value="Ankyrin_rpt"/>
</dbReference>
<comment type="caution">
    <text evidence="5">The sequence shown here is derived from an EMBL/GenBank/DDBJ whole genome shotgun (WGS) entry which is preliminary data.</text>
</comment>
<dbReference type="STRING" id="398673.A0A2P4ZT43"/>
<feature type="domain" description="Nephrocystin 3-like N-terminal" evidence="4">
    <location>
        <begin position="397"/>
        <end position="574"/>
    </location>
</feature>
<keyword evidence="2" id="KW-0040">ANK repeat</keyword>
<evidence type="ECO:0000313" key="5">
    <source>
        <dbReference type="EMBL" id="PON27454.1"/>
    </source>
</evidence>
<dbReference type="GO" id="GO:0009116">
    <property type="term" value="P:nucleoside metabolic process"/>
    <property type="evidence" value="ECO:0007669"/>
    <property type="project" value="InterPro"/>
</dbReference>
<dbReference type="SMART" id="SM00248">
    <property type="entry name" value="ANK"/>
    <property type="match status" value="3"/>
</dbReference>
<dbReference type="Gene3D" id="3.40.50.1580">
    <property type="entry name" value="Nucleoside phosphorylase domain"/>
    <property type="match status" value="1"/>
</dbReference>
<reference evidence="5 6" key="1">
    <citation type="journal article" date="2016" name="Genome Announc.">
        <title>Draft Whole-Genome Sequence of Trichoderma gamsii T6085, a Promising Biocontrol Agent of Fusarium Head Blight on Wheat.</title>
        <authorList>
            <person name="Baroncelli R."/>
            <person name="Zapparata A."/>
            <person name="Piaggeschi G."/>
            <person name="Sarrocco S."/>
            <person name="Vannacci G."/>
        </authorList>
    </citation>
    <scope>NUCLEOTIDE SEQUENCE [LARGE SCALE GENOMIC DNA]</scope>
    <source>
        <strain evidence="5 6">T6085</strain>
    </source>
</reference>
<evidence type="ECO:0000259" key="4">
    <source>
        <dbReference type="Pfam" id="PF24883"/>
    </source>
</evidence>
<dbReference type="SUPFAM" id="SSF52540">
    <property type="entry name" value="P-loop containing nucleoside triphosphate hydrolases"/>
    <property type="match status" value="1"/>
</dbReference>
<dbReference type="PROSITE" id="PS50088">
    <property type="entry name" value="ANK_REPEAT"/>
    <property type="match status" value="1"/>
</dbReference>
<dbReference type="GO" id="GO:0003824">
    <property type="term" value="F:catalytic activity"/>
    <property type="evidence" value="ECO:0007669"/>
    <property type="project" value="InterPro"/>
</dbReference>
<dbReference type="RefSeq" id="XP_024405999.1">
    <property type="nucleotide sequence ID" value="XM_024549294.1"/>
</dbReference>
<dbReference type="Gene3D" id="1.25.40.20">
    <property type="entry name" value="Ankyrin repeat-containing domain"/>
    <property type="match status" value="1"/>
</dbReference>
<sequence length="1759" mass="196945">MASPRNILDPAAYTVAWFAPLEIEARAALHLLDNRHNGSFPMAPGNDYVFQAGDACGHNVIIATFPAGQKYGTGSAASLASQVKNFFPNLWFGLLVGVAAGLPNLSLHPPLDIRLGDVLVGLATGNSAGLIAYDLGKETSNDGFQLLNHGYALANTATVVRSAITSIKLKEPNDTNLFLPYYKSIQNKEHSSGTFNDPGQDTDALYQFDKDGIERLVQRGQRPDSKRTRVWYGSIGSGEKLMKNAQKRDKLRDKYGLIGLEMEAAGTMDCIPVGVIRGVCDYGDEHKNKDWQPYAAAMAAAYAKAILAEIPPDDVPERIIMSAGRKRRRDEEHLDSVSDRHWKPYNAEPSTAVGQTPKAATDVSHVIDADTKQSLIDQLYFDKIDERVTYLTAAQRGTCRWFLDKPEYTSWHNMAQQPDHGGLLWIKGNPGTGKSTLMKFLFEEAKLSANGASSQIILSFFFLAWGTVDEKSTTGLYRSLLHQLFEKIPETKDSLEWMTVDGAKTVQRNRWQDASLKQTLAHAVQKLGSRSLTIFVDALNECNQDQVADMVSFFGELCDSTNKRQLSLRVCFSSWHYPTVTIQHGIEVILEDETGHTDDIQQYIKSKLRIPRSNKADPLRYDSLRQEILTKSSGIFLWVVLVLDILNKECSRSAMSIKMMRGRLKEIPPRLNDLFQMILTQDGDNGDQLKACLKWILFASRPLKPPELYFAVQFKCDKECSGKWDKDNIGLDRMKAFVRSSSKGLAEVTRNRASEVQFIHESVRDFLLGSYGKQWSEEPSNLTGHSHDFLKDCCLAQLMSQDIHLPKFIPKASEAAELRSSVNLDFPFLEYAVLNLFHHANASQNQGIEQQGFLKNFPLQRWILINNALEKYGIRRYTESTRLLYIFSEKNLPDLINILPEKNYFEVGDERYGTPIFAALANNSREVVKAFLRSQEKSLPQGSAFHDLYKEYCRHENFKTNLGQSYVFRRAHGVLYSLIKYADELFVMAYLSSFGKTDLDSKIIDAQMTILYAAEKGYTATIKALLTHENVDINVQDAYGRTPLSYAAESGHESVIRALLSYDGIDIHTKDTFGETPLSWATKGGNVLDGTTLWASIVDSKIVIEALGVPDIVAEIGEQIAWIGAALQPSPFPNEAVYCVPFLDKKILVADTYEHEDLQSLQCFIAFRFKKCETTYVESIGQCWHDMFKGPVIVPGFPIPQKSETNTGLEMPLNMMAALVKTRYVNAFGSKVFVKGFSSMLVPTKRFDNVLVWHYMYNKRPDDHISYLDWNLGHTDVKMSELESTRHVIGWCSEAVATAGTLAATYSVKKSGLPFSRCGVALEKFEITAGKYISGTAKFRIGNREKPVHLSLSAYLEKIQWISSRYFIMWDDGDKRGWLVDGARALLHTLRASLVHYKRAFGSAFLLDPVELTDGYGQDQTGSAKSVLADQGNRDLKLYVDRTEAYDEAISDGQETRYISTRKTIYYRLEDKVEHLYNTMEKLVEYQTNEGRQNGIKVKSRPRSILEGWDFIDLVTGDPIFRHACTLQTIGKGWVDFTRSIHAVVLFGRGFGNLIQPKTTGCPLWSCLPKEKSYLAAHITDLQDIMKKDGEAASNPRKLCENVLWHMKQDTFQACPCVGKGTKTHHDPVQVLFPSSFQSMIKKKPLGDLKANGAVIFGHNIKIHWHWKDMGDPVKGDPPQDSKVSADSPEESGIGSSTMSPVNKDSVGSSPSGSSTNPSGTISTPAESQPSNIFTDNNIRSSKRSLQAAVSRACKKMKL</sequence>
<evidence type="ECO:0000313" key="6">
    <source>
        <dbReference type="Proteomes" id="UP000054821"/>
    </source>
</evidence>
<dbReference type="Proteomes" id="UP000054821">
    <property type="component" value="Unassembled WGS sequence"/>
</dbReference>